<dbReference type="SMART" id="SM00154">
    <property type="entry name" value="ZnF_AN1"/>
    <property type="match status" value="2"/>
</dbReference>
<reference evidence="7" key="1">
    <citation type="submission" date="2023-07" db="EMBL/GenBank/DDBJ databases">
        <title>Chromosome-level genome assembly of Artemia franciscana.</title>
        <authorList>
            <person name="Jo E."/>
        </authorList>
    </citation>
    <scope>NUCLEOTIDE SEQUENCE</scope>
    <source>
        <tissue evidence="7">Whole body</tissue>
    </source>
</reference>
<dbReference type="InterPro" id="IPR057357">
    <property type="entry name" value="Znf-C2H2_ZFAND2A/B"/>
</dbReference>
<evidence type="ECO:0000256" key="4">
    <source>
        <dbReference type="ARBA" id="ARBA00022833"/>
    </source>
</evidence>
<dbReference type="Pfam" id="PF25403">
    <property type="entry name" value="zf-C2H2_ZFAND2"/>
    <property type="match status" value="1"/>
</dbReference>
<accession>A0AA88L9F7</accession>
<protein>
    <recommendedName>
        <fullName evidence="6">AN1-type domain-containing protein</fullName>
    </recommendedName>
</protein>
<keyword evidence="2" id="KW-0677">Repeat</keyword>
<dbReference type="AlphaFoldDB" id="A0AA88L9F7"/>
<dbReference type="PROSITE" id="PS51039">
    <property type="entry name" value="ZF_AN1"/>
    <property type="match status" value="1"/>
</dbReference>
<evidence type="ECO:0000256" key="1">
    <source>
        <dbReference type="ARBA" id="ARBA00022723"/>
    </source>
</evidence>
<sequence>MHNSFFFSDFLPFKCDACGKIFCLEHYKYNSHSCTSAEKKNVQVPVCPLCNGPVPGNRDDPPDIAVSGHIDNDCKSDPAKAKRKLFSNLCSYKKCKQKEMIPVVCSECKRNYCLKHRHTTDHECQGRQAAIRDAALRRMTSRGVRNSKVQPSLRMDARSLQGGVSEEEALRRALELSKASDHERQAQSGSSR</sequence>
<keyword evidence="3 5" id="KW-0863">Zinc-finger</keyword>
<evidence type="ECO:0000256" key="2">
    <source>
        <dbReference type="ARBA" id="ARBA00022737"/>
    </source>
</evidence>
<gene>
    <name evidence="7" type="ORF">QYM36_006554</name>
</gene>
<dbReference type="GO" id="GO:0043161">
    <property type="term" value="P:proteasome-mediated ubiquitin-dependent protein catabolic process"/>
    <property type="evidence" value="ECO:0007669"/>
    <property type="project" value="TreeGrafter"/>
</dbReference>
<dbReference type="GO" id="GO:0045047">
    <property type="term" value="P:protein targeting to ER"/>
    <property type="evidence" value="ECO:0007669"/>
    <property type="project" value="TreeGrafter"/>
</dbReference>
<dbReference type="SUPFAM" id="SSF118310">
    <property type="entry name" value="AN1-like Zinc finger"/>
    <property type="match status" value="2"/>
</dbReference>
<evidence type="ECO:0000313" key="8">
    <source>
        <dbReference type="Proteomes" id="UP001187531"/>
    </source>
</evidence>
<dbReference type="Gene3D" id="4.10.1110.10">
    <property type="entry name" value="AN1-like Zinc finger"/>
    <property type="match status" value="2"/>
</dbReference>
<evidence type="ECO:0000259" key="6">
    <source>
        <dbReference type="PROSITE" id="PS51039"/>
    </source>
</evidence>
<dbReference type="EMBL" id="JAVRJZ010000010">
    <property type="protein sequence ID" value="KAK2717794.1"/>
    <property type="molecule type" value="Genomic_DNA"/>
</dbReference>
<dbReference type="GO" id="GO:0008270">
    <property type="term" value="F:zinc ion binding"/>
    <property type="evidence" value="ECO:0007669"/>
    <property type="project" value="UniProtKB-KW"/>
</dbReference>
<keyword evidence="1" id="KW-0479">Metal-binding</keyword>
<organism evidence="7 8">
    <name type="scientific">Artemia franciscana</name>
    <name type="common">Brine shrimp</name>
    <name type="synonym">Artemia sanfranciscana</name>
    <dbReference type="NCBI Taxonomy" id="6661"/>
    <lineage>
        <taxon>Eukaryota</taxon>
        <taxon>Metazoa</taxon>
        <taxon>Ecdysozoa</taxon>
        <taxon>Arthropoda</taxon>
        <taxon>Crustacea</taxon>
        <taxon>Branchiopoda</taxon>
        <taxon>Anostraca</taxon>
        <taxon>Artemiidae</taxon>
        <taxon>Artemia</taxon>
    </lineage>
</organism>
<dbReference type="GO" id="GO:0005783">
    <property type="term" value="C:endoplasmic reticulum"/>
    <property type="evidence" value="ECO:0007669"/>
    <property type="project" value="TreeGrafter"/>
</dbReference>
<evidence type="ECO:0000256" key="3">
    <source>
        <dbReference type="ARBA" id="ARBA00022771"/>
    </source>
</evidence>
<dbReference type="Proteomes" id="UP001187531">
    <property type="component" value="Unassembled WGS sequence"/>
</dbReference>
<keyword evidence="4" id="KW-0862">Zinc</keyword>
<dbReference type="PANTHER" id="PTHR14677">
    <property type="entry name" value="ARSENITE INDUCUBLE RNA ASSOCIATED PROTEIN AIP-1-RELATED"/>
    <property type="match status" value="1"/>
</dbReference>
<feature type="non-terminal residue" evidence="7">
    <location>
        <position position="1"/>
    </location>
</feature>
<dbReference type="InterPro" id="IPR035896">
    <property type="entry name" value="AN1-like_Znf"/>
</dbReference>
<proteinExistence type="predicted"/>
<feature type="domain" description="AN1-type" evidence="6">
    <location>
        <begin position="84"/>
        <end position="132"/>
    </location>
</feature>
<evidence type="ECO:0000256" key="5">
    <source>
        <dbReference type="PROSITE-ProRule" id="PRU00449"/>
    </source>
</evidence>
<name>A0AA88L9F7_ARTSF</name>
<comment type="caution">
    <text evidence="7">The sequence shown here is derived from an EMBL/GenBank/DDBJ whole genome shotgun (WGS) entry which is preliminary data.</text>
</comment>
<dbReference type="PANTHER" id="PTHR14677:SF20">
    <property type="entry name" value="ZINC FINGER AN1-TYPE CONTAINING 2A-RELATED"/>
    <property type="match status" value="1"/>
</dbReference>
<dbReference type="InterPro" id="IPR000058">
    <property type="entry name" value="Znf_AN1"/>
</dbReference>
<evidence type="ECO:0000313" key="7">
    <source>
        <dbReference type="EMBL" id="KAK2717794.1"/>
    </source>
</evidence>
<dbReference type="Pfam" id="PF01428">
    <property type="entry name" value="zf-AN1"/>
    <property type="match status" value="2"/>
</dbReference>
<keyword evidence="8" id="KW-1185">Reference proteome</keyword>